<proteinExistence type="predicted"/>
<feature type="chain" id="PRO_5045938119" evidence="1">
    <location>
        <begin position="24"/>
        <end position="77"/>
    </location>
</feature>
<gene>
    <name evidence="2" type="ORF">U0035_05505</name>
</gene>
<evidence type="ECO:0000313" key="3">
    <source>
        <dbReference type="Proteomes" id="UP001325680"/>
    </source>
</evidence>
<evidence type="ECO:0000313" key="2">
    <source>
        <dbReference type="EMBL" id="WQD39602.1"/>
    </source>
</evidence>
<protein>
    <submittedName>
        <fullName evidence="2">Uncharacterized protein</fullName>
    </submittedName>
</protein>
<accession>A0ABZ0WCL0</accession>
<name>A0ABZ0WCL0_9BACT</name>
<feature type="signal peptide" evidence="1">
    <location>
        <begin position="1"/>
        <end position="23"/>
    </location>
</feature>
<reference evidence="2 3" key="1">
    <citation type="submission" date="2023-12" db="EMBL/GenBank/DDBJ databases">
        <title>Genome sequencing and assembly of bacterial species from a model synthetic community.</title>
        <authorList>
            <person name="Hogle S.L."/>
        </authorList>
    </citation>
    <scope>NUCLEOTIDE SEQUENCE [LARGE SCALE GENOMIC DNA]</scope>
    <source>
        <strain evidence="2 3">HAMBI_3031</strain>
    </source>
</reference>
<dbReference type="RefSeq" id="WP_162817729.1">
    <property type="nucleotide sequence ID" value="NZ_CP139960.1"/>
</dbReference>
<keyword evidence="3" id="KW-1185">Reference proteome</keyword>
<organism evidence="2 3">
    <name type="scientific">Niabella yanshanensis</name>
    <dbReference type="NCBI Taxonomy" id="577386"/>
    <lineage>
        <taxon>Bacteria</taxon>
        <taxon>Pseudomonadati</taxon>
        <taxon>Bacteroidota</taxon>
        <taxon>Chitinophagia</taxon>
        <taxon>Chitinophagales</taxon>
        <taxon>Chitinophagaceae</taxon>
        <taxon>Niabella</taxon>
    </lineage>
</organism>
<evidence type="ECO:0000256" key="1">
    <source>
        <dbReference type="SAM" id="SignalP"/>
    </source>
</evidence>
<dbReference type="EMBL" id="CP139960">
    <property type="protein sequence ID" value="WQD39602.1"/>
    <property type="molecule type" value="Genomic_DNA"/>
</dbReference>
<dbReference type="Proteomes" id="UP001325680">
    <property type="component" value="Chromosome"/>
</dbReference>
<sequence>MNIKILLYIIFFFAATCMVLAQAKAFKVNAQTFVTQTKKIDNEWNTKDEIKPQYVQLITPIRTRVAIAIISSGLKNG</sequence>
<keyword evidence="1" id="KW-0732">Signal</keyword>